<evidence type="ECO:0000313" key="2">
    <source>
        <dbReference type="EMBL" id="QNB47279.1"/>
    </source>
</evidence>
<feature type="domain" description="Glycosyltransferase 2-like" evidence="1">
    <location>
        <begin position="5"/>
        <end position="119"/>
    </location>
</feature>
<dbReference type="KEGG" id="tfr:BR63_13855"/>
<evidence type="ECO:0000259" key="1">
    <source>
        <dbReference type="Pfam" id="PF00535"/>
    </source>
</evidence>
<dbReference type="CDD" id="cd00761">
    <property type="entry name" value="Glyco_tranf_GTA_type"/>
    <property type="match status" value="1"/>
</dbReference>
<accession>A0A7G6E5C5</accession>
<keyword evidence="3" id="KW-1185">Reference proteome</keyword>
<dbReference type="Pfam" id="PF00535">
    <property type="entry name" value="Glycos_transf_2"/>
    <property type="match status" value="1"/>
</dbReference>
<dbReference type="InterPro" id="IPR029044">
    <property type="entry name" value="Nucleotide-diphossugar_trans"/>
</dbReference>
<dbReference type="OrthoDB" id="2902148at2"/>
<dbReference type="EMBL" id="CP045798">
    <property type="protein sequence ID" value="QNB47279.1"/>
    <property type="molecule type" value="Genomic_DNA"/>
</dbReference>
<name>A0A7G6E5C5_THEFR</name>
<dbReference type="AlphaFoldDB" id="A0A7G6E5C5"/>
<protein>
    <submittedName>
        <fullName evidence="2">Glycosyltransferase</fullName>
    </submittedName>
</protein>
<sequence>MWIAVIPAHNEENSIARVMENLVRSSIDKIVLVANGCSDNTCEQAIRSSVGKPIEILSFPEQLGIDVPRAAGAAYARSYHPKGIVFVDGDMKGEISYVVSELLMGIERGLDLALTNCYPFIYLRSSLANTVLKHRELLNRRLGLFNQLGLATPSHGPHAVSATFLQRVPVELLAIPPLALAFAAQKSLRIGVAAAISHNLLGSSYRNTEHAKLIAETIIGDCQLALSFVEGQPLDTILSQEKYSTGYQASRRFDLLQTFLDNL</sequence>
<reference evidence="2 3" key="1">
    <citation type="journal article" date="2019" name="Front. Microbiol.">
        <title>Thermoanaerosceptrum fracticalcis gen. nov. sp. nov., a Novel Fumarate-Fermenting Microorganism From a Deep Fractured Carbonate Aquifer of the US Great Basin.</title>
        <authorList>
            <person name="Hamilton-Brehm S.D."/>
            <person name="Stewart L.E."/>
            <person name="Zavarin M."/>
            <person name="Caldwell M."/>
            <person name="Lawson P.A."/>
            <person name="Onstott T.C."/>
            <person name="Grzymski J."/>
            <person name="Neveux I."/>
            <person name="Lollar B.S."/>
            <person name="Russell C.E."/>
            <person name="Moser D.P."/>
        </authorList>
    </citation>
    <scope>NUCLEOTIDE SEQUENCE [LARGE SCALE GENOMIC DNA]</scope>
    <source>
        <strain evidence="2 3">DRI-13</strain>
    </source>
</reference>
<dbReference type="Gene3D" id="3.90.550.10">
    <property type="entry name" value="Spore Coat Polysaccharide Biosynthesis Protein SpsA, Chain A"/>
    <property type="match status" value="1"/>
</dbReference>
<evidence type="ECO:0000313" key="3">
    <source>
        <dbReference type="Proteomes" id="UP000515847"/>
    </source>
</evidence>
<keyword evidence="2" id="KW-0808">Transferase</keyword>
<dbReference type="Proteomes" id="UP000515847">
    <property type="component" value="Chromosome"/>
</dbReference>
<organism evidence="2 3">
    <name type="scientific">Thermanaerosceptrum fracticalcis</name>
    <dbReference type="NCBI Taxonomy" id="1712410"/>
    <lineage>
        <taxon>Bacteria</taxon>
        <taxon>Bacillati</taxon>
        <taxon>Bacillota</taxon>
        <taxon>Clostridia</taxon>
        <taxon>Eubacteriales</taxon>
        <taxon>Peptococcaceae</taxon>
        <taxon>Thermanaerosceptrum</taxon>
    </lineage>
</organism>
<dbReference type="GO" id="GO:0016740">
    <property type="term" value="F:transferase activity"/>
    <property type="evidence" value="ECO:0007669"/>
    <property type="project" value="UniProtKB-KW"/>
</dbReference>
<gene>
    <name evidence="2" type="ORF">BR63_13855</name>
</gene>
<dbReference type="InterPro" id="IPR001173">
    <property type="entry name" value="Glyco_trans_2-like"/>
</dbReference>
<dbReference type="RefSeq" id="WP_034423148.1">
    <property type="nucleotide sequence ID" value="NZ_CP045798.1"/>
</dbReference>
<dbReference type="SUPFAM" id="SSF53448">
    <property type="entry name" value="Nucleotide-diphospho-sugar transferases"/>
    <property type="match status" value="1"/>
</dbReference>
<proteinExistence type="predicted"/>